<reference evidence="3" key="1">
    <citation type="submission" date="2022-10" db="EMBL/GenBank/DDBJ databases">
        <title>Genome assembly of Pristionchus species.</title>
        <authorList>
            <person name="Yoshida K."/>
            <person name="Sommer R.J."/>
        </authorList>
    </citation>
    <scope>NUCLEOTIDE SEQUENCE [LARGE SCALE GENOMIC DNA]</scope>
    <source>
        <strain evidence="3">RS5460</strain>
    </source>
</reference>
<evidence type="ECO:0000313" key="2">
    <source>
        <dbReference type="EMBL" id="GMR44745.1"/>
    </source>
</evidence>
<protein>
    <submittedName>
        <fullName evidence="2">Uncharacterized protein</fullName>
    </submittedName>
</protein>
<keyword evidence="3" id="KW-1185">Reference proteome</keyword>
<dbReference type="Proteomes" id="UP001328107">
    <property type="component" value="Unassembled WGS sequence"/>
</dbReference>
<evidence type="ECO:0000313" key="3">
    <source>
        <dbReference type="Proteomes" id="UP001328107"/>
    </source>
</evidence>
<feature type="region of interest" description="Disordered" evidence="1">
    <location>
        <begin position="1"/>
        <end position="21"/>
    </location>
</feature>
<organism evidence="2 3">
    <name type="scientific">Pristionchus mayeri</name>
    <dbReference type="NCBI Taxonomy" id="1317129"/>
    <lineage>
        <taxon>Eukaryota</taxon>
        <taxon>Metazoa</taxon>
        <taxon>Ecdysozoa</taxon>
        <taxon>Nematoda</taxon>
        <taxon>Chromadorea</taxon>
        <taxon>Rhabditida</taxon>
        <taxon>Rhabditina</taxon>
        <taxon>Diplogasteromorpha</taxon>
        <taxon>Diplogasteroidea</taxon>
        <taxon>Neodiplogasteridae</taxon>
        <taxon>Pristionchus</taxon>
    </lineage>
</organism>
<name>A0AAN5HXJ7_9BILA</name>
<sequence>HLHAERDLQPGHDAIRRRRTRRPVAGHVSCVRLRVRRSRGPLLQQVAPRQEHCRRRRPGRCCGESSEKLHEWIGSDVR</sequence>
<proteinExistence type="predicted"/>
<accession>A0AAN5HXJ7</accession>
<comment type="caution">
    <text evidence="2">The sequence shown here is derived from an EMBL/GenBank/DDBJ whole genome shotgun (WGS) entry which is preliminary data.</text>
</comment>
<evidence type="ECO:0000256" key="1">
    <source>
        <dbReference type="SAM" id="MobiDB-lite"/>
    </source>
</evidence>
<feature type="non-terminal residue" evidence="2">
    <location>
        <position position="1"/>
    </location>
</feature>
<dbReference type="EMBL" id="BTRK01000004">
    <property type="protein sequence ID" value="GMR44745.1"/>
    <property type="molecule type" value="Genomic_DNA"/>
</dbReference>
<dbReference type="AlphaFoldDB" id="A0AAN5HXJ7"/>
<gene>
    <name evidence="2" type="ORF">PMAYCL1PPCAC_14940</name>
</gene>
<feature type="compositionally biased region" description="Basic and acidic residues" evidence="1">
    <location>
        <begin position="1"/>
        <end position="14"/>
    </location>
</feature>